<evidence type="ECO:0000256" key="1">
    <source>
        <dbReference type="SAM" id="SignalP"/>
    </source>
</evidence>
<dbReference type="STRING" id="1257118.L8HCG1"/>
<keyword evidence="1" id="KW-0732">Signal</keyword>
<evidence type="ECO:0000313" key="4">
    <source>
        <dbReference type="Proteomes" id="UP000011083"/>
    </source>
</evidence>
<dbReference type="SMART" id="SM00664">
    <property type="entry name" value="DoH"/>
    <property type="match status" value="1"/>
</dbReference>
<dbReference type="VEuPathDB" id="AmoebaDB:ACA1_036050"/>
<proteinExistence type="predicted"/>
<feature type="signal peptide" evidence="1">
    <location>
        <begin position="1"/>
        <end position="27"/>
    </location>
</feature>
<feature type="domain" description="DOMON" evidence="2">
    <location>
        <begin position="38"/>
        <end position="174"/>
    </location>
</feature>
<gene>
    <name evidence="3" type="ORF">ACA1_036050</name>
</gene>
<evidence type="ECO:0000313" key="3">
    <source>
        <dbReference type="EMBL" id="ELR22927.1"/>
    </source>
</evidence>
<organism evidence="3 4">
    <name type="scientific">Acanthamoeba castellanii (strain ATCC 30010 / Neff)</name>
    <dbReference type="NCBI Taxonomy" id="1257118"/>
    <lineage>
        <taxon>Eukaryota</taxon>
        <taxon>Amoebozoa</taxon>
        <taxon>Discosea</taxon>
        <taxon>Longamoebia</taxon>
        <taxon>Centramoebida</taxon>
        <taxon>Acanthamoebidae</taxon>
        <taxon>Acanthamoeba</taxon>
    </lineage>
</organism>
<dbReference type="GeneID" id="14923890"/>
<dbReference type="PROSITE" id="PS50836">
    <property type="entry name" value="DOMON"/>
    <property type="match status" value="1"/>
</dbReference>
<dbReference type="InterPro" id="IPR005018">
    <property type="entry name" value="DOMON_domain"/>
</dbReference>
<dbReference type="InterPro" id="IPR045266">
    <property type="entry name" value="DOH_DOMON"/>
</dbReference>
<accession>L8HCG1</accession>
<dbReference type="RefSeq" id="XP_004352066.1">
    <property type="nucleotide sequence ID" value="XM_004352014.1"/>
</dbReference>
<protein>
    <submittedName>
        <fullName evidence="3">DOMON domain containing protein</fullName>
    </submittedName>
</protein>
<dbReference type="AlphaFoldDB" id="L8HCG1"/>
<dbReference type="KEGG" id="acan:ACA1_036050"/>
<dbReference type="OrthoDB" id="19261at2759"/>
<dbReference type="EMBL" id="KB007868">
    <property type="protein sequence ID" value="ELR22927.1"/>
    <property type="molecule type" value="Genomic_DNA"/>
</dbReference>
<dbReference type="Proteomes" id="UP000011083">
    <property type="component" value="Unassembled WGS sequence"/>
</dbReference>
<reference evidence="3 4" key="1">
    <citation type="journal article" date="2013" name="Genome Biol.">
        <title>Genome of Acanthamoeba castellanii highlights extensive lateral gene transfer and early evolution of tyrosine kinase signaling.</title>
        <authorList>
            <person name="Clarke M."/>
            <person name="Lohan A.J."/>
            <person name="Liu B."/>
            <person name="Lagkouvardos I."/>
            <person name="Roy S."/>
            <person name="Zafar N."/>
            <person name="Bertelli C."/>
            <person name="Schilde C."/>
            <person name="Kianianmomeni A."/>
            <person name="Burglin T.R."/>
            <person name="Frech C."/>
            <person name="Turcotte B."/>
            <person name="Kopec K.O."/>
            <person name="Synnott J.M."/>
            <person name="Choo C."/>
            <person name="Paponov I."/>
            <person name="Finkler A."/>
            <person name="Soon Heng Tan C."/>
            <person name="Hutchins A.P."/>
            <person name="Weinmeier T."/>
            <person name="Rattei T."/>
            <person name="Chu J.S."/>
            <person name="Gimenez G."/>
            <person name="Irimia M."/>
            <person name="Rigden D.J."/>
            <person name="Fitzpatrick D.A."/>
            <person name="Lorenzo-Morales J."/>
            <person name="Bateman A."/>
            <person name="Chiu C.H."/>
            <person name="Tang P."/>
            <person name="Hegemann P."/>
            <person name="Fromm H."/>
            <person name="Raoult D."/>
            <person name="Greub G."/>
            <person name="Miranda-Saavedra D."/>
            <person name="Chen N."/>
            <person name="Nash P."/>
            <person name="Ginger M.L."/>
            <person name="Horn M."/>
            <person name="Schaap P."/>
            <person name="Caler L."/>
            <person name="Loftus B."/>
        </authorList>
    </citation>
    <scope>NUCLEOTIDE SEQUENCE [LARGE SCALE GENOMIC DNA]</scope>
    <source>
        <strain evidence="3 4">Neff</strain>
    </source>
</reference>
<name>L8HCG1_ACACF</name>
<evidence type="ECO:0000259" key="2">
    <source>
        <dbReference type="PROSITE" id="PS50836"/>
    </source>
</evidence>
<sequence length="202" mass="21255">MHLRSSSSSSFAAVVFVLVGLVALAQGADYSGIARLHPDFTLSWTITTQGTATGGPVIALTLQVNCQCWVGLGWHAQNASAGGMSQADFVLTTFNNRNITVSDRYSTSSNGGYGPPVLDTDIGGANNILAYSAFQTSYPLPFSTVTIVREAKTGDTVADHPILPGPTNVIWAHGNLGSSDPNQLQYHGFGNRGTAVIDFYAN</sequence>
<feature type="chain" id="PRO_5003991110" evidence="1">
    <location>
        <begin position="28"/>
        <end position="202"/>
    </location>
</feature>
<dbReference type="CDD" id="cd09631">
    <property type="entry name" value="DOMON_DOH"/>
    <property type="match status" value="1"/>
</dbReference>
<dbReference type="Pfam" id="PF03351">
    <property type="entry name" value="DOMON"/>
    <property type="match status" value="1"/>
</dbReference>
<keyword evidence="4" id="KW-1185">Reference proteome</keyword>